<evidence type="ECO:0000313" key="3">
    <source>
        <dbReference type="Proteomes" id="UP001597083"/>
    </source>
</evidence>
<dbReference type="EMBL" id="JBHTIR010003197">
    <property type="protein sequence ID" value="MFD0854817.1"/>
    <property type="molecule type" value="Genomic_DNA"/>
</dbReference>
<feature type="region of interest" description="Disordered" evidence="1">
    <location>
        <begin position="33"/>
        <end position="75"/>
    </location>
</feature>
<gene>
    <name evidence="2" type="ORF">ACFQ07_21435</name>
</gene>
<evidence type="ECO:0000313" key="2">
    <source>
        <dbReference type="EMBL" id="MFD0854817.1"/>
    </source>
</evidence>
<sequence>ESTARHIAVGQTWRGIRSELLFEPGTYRFIGARNVADPDRSFQPKGDPAPSKDDPLGVDAKGLARKPYGADQKPGTVTTSWTIVEQRVVDAIPDAQLKS</sequence>
<accession>A0ABW3CLC0</accession>
<organism evidence="2 3">
    <name type="scientific">Actinomadura adrarensis</name>
    <dbReference type="NCBI Taxonomy" id="1819600"/>
    <lineage>
        <taxon>Bacteria</taxon>
        <taxon>Bacillati</taxon>
        <taxon>Actinomycetota</taxon>
        <taxon>Actinomycetes</taxon>
        <taxon>Streptosporangiales</taxon>
        <taxon>Thermomonosporaceae</taxon>
        <taxon>Actinomadura</taxon>
    </lineage>
</organism>
<protein>
    <recommendedName>
        <fullName evidence="4">Pectate lyase</fullName>
    </recommendedName>
</protein>
<name>A0ABW3CLC0_9ACTN</name>
<evidence type="ECO:0000256" key="1">
    <source>
        <dbReference type="SAM" id="MobiDB-lite"/>
    </source>
</evidence>
<keyword evidence="3" id="KW-1185">Reference proteome</keyword>
<evidence type="ECO:0008006" key="4">
    <source>
        <dbReference type="Google" id="ProtNLM"/>
    </source>
</evidence>
<feature type="non-terminal residue" evidence="2">
    <location>
        <position position="1"/>
    </location>
</feature>
<dbReference type="Proteomes" id="UP001597083">
    <property type="component" value="Unassembled WGS sequence"/>
</dbReference>
<reference evidence="3" key="1">
    <citation type="journal article" date="2019" name="Int. J. Syst. Evol. Microbiol.">
        <title>The Global Catalogue of Microorganisms (GCM) 10K type strain sequencing project: providing services to taxonomists for standard genome sequencing and annotation.</title>
        <authorList>
            <consortium name="The Broad Institute Genomics Platform"/>
            <consortium name="The Broad Institute Genome Sequencing Center for Infectious Disease"/>
            <person name="Wu L."/>
            <person name="Ma J."/>
        </authorList>
    </citation>
    <scope>NUCLEOTIDE SEQUENCE [LARGE SCALE GENOMIC DNA]</scope>
    <source>
        <strain evidence="3">JCM 31696</strain>
    </source>
</reference>
<comment type="caution">
    <text evidence="2">The sequence shown here is derived from an EMBL/GenBank/DDBJ whole genome shotgun (WGS) entry which is preliminary data.</text>
</comment>
<proteinExistence type="predicted"/>